<evidence type="ECO:0000259" key="4">
    <source>
        <dbReference type="Pfam" id="PF07969"/>
    </source>
</evidence>
<organism evidence="5 6">
    <name type="scientific">Sphingosinicella rhizophila</name>
    <dbReference type="NCBI Taxonomy" id="3050082"/>
    <lineage>
        <taxon>Bacteria</taxon>
        <taxon>Pseudomonadati</taxon>
        <taxon>Pseudomonadota</taxon>
        <taxon>Alphaproteobacteria</taxon>
        <taxon>Sphingomonadales</taxon>
        <taxon>Sphingosinicellaceae</taxon>
        <taxon>Sphingosinicella</taxon>
    </lineage>
</organism>
<dbReference type="InterPro" id="IPR013108">
    <property type="entry name" value="Amidohydro_3"/>
</dbReference>
<accession>A0ABU3Q5K2</accession>
<proteinExistence type="inferred from homology"/>
<dbReference type="EC" id="3.5.1.-" evidence="5"/>
<dbReference type="CDD" id="cd01297">
    <property type="entry name" value="D-aminoacylase"/>
    <property type="match status" value="1"/>
</dbReference>
<dbReference type="InterPro" id="IPR011059">
    <property type="entry name" value="Metal-dep_hydrolase_composite"/>
</dbReference>
<name>A0ABU3Q5K2_9SPHN</name>
<dbReference type="InterPro" id="IPR032466">
    <property type="entry name" value="Metal_Hydrolase"/>
</dbReference>
<dbReference type="EMBL" id="JAVUPU010000003">
    <property type="protein sequence ID" value="MDT9598686.1"/>
    <property type="molecule type" value="Genomic_DNA"/>
</dbReference>
<evidence type="ECO:0000313" key="6">
    <source>
        <dbReference type="Proteomes" id="UP001259572"/>
    </source>
</evidence>
<dbReference type="SUPFAM" id="SSF51556">
    <property type="entry name" value="Metallo-dependent hydrolases"/>
    <property type="match status" value="1"/>
</dbReference>
<keyword evidence="2 5" id="KW-0378">Hydrolase</keyword>
<dbReference type="PANTHER" id="PTHR11113">
    <property type="entry name" value="N-ACETYLGLUCOSAMINE-6-PHOSPHATE DEACETYLASE"/>
    <property type="match status" value="1"/>
</dbReference>
<sequence>MKNALILILSVTWMTGGCVQNEKPKQAAVAPVAGNRFDVLITNATIYDGSGTPPYPGEVAIDGDRIAFVGAKAPAAAGRTIDARGQAVAPGFINMLSHSRETILQDGRAMNVVMQGVTLEVNSETSNAPLTEKMRQRRMTLQGDTRTPVPWTTIGGYLDHVEKSGVSVNVASLVGAGIIREYVIGLDDVDPSPVELARMRDLARAAMEEGALGVATMLIYVPETFAEMPELIALAAEAGKCGGIFAAHMRDEGAGILQSVDEMVAIGRASGAPVHIHHLKQTGAANWGKLGAVIAQVEAARRAGVPITADMYLYIASGTGATAMLPVWVQEGGLEATIARLKDPAVRARAVADMQKPGNMRDPATAMFSSFRNPALRQYSGKRVSEVARLRGTSPAETVIDLIVEDGSRVNTIYFAMSEDNVRRQTALPWMTFGSDAGSHATEGAFLESEVHPRTYGNFARLLGKYVREDKALTLQEAVRKLTSSPASILGIKDRGTLRAGAFADVVIFDPATIEDVSTFEDSHHYARGVSNVWVNGVQVLAEGRHTGAKPGRAVRGRGWRHDGEGGCRASATDWPRAG</sequence>
<dbReference type="GO" id="GO:0016787">
    <property type="term" value="F:hydrolase activity"/>
    <property type="evidence" value="ECO:0007669"/>
    <property type="project" value="UniProtKB-KW"/>
</dbReference>
<dbReference type="RefSeq" id="WP_315724953.1">
    <property type="nucleotide sequence ID" value="NZ_JAVUPU010000003.1"/>
</dbReference>
<dbReference type="InterPro" id="IPR023100">
    <property type="entry name" value="D-aminoacylase_insert_dom_sf"/>
</dbReference>
<dbReference type="Gene3D" id="3.30.1490.130">
    <property type="entry name" value="D-aminoacylase. Domain 3"/>
    <property type="match status" value="1"/>
</dbReference>
<comment type="similarity">
    <text evidence="1">Belongs to the metallo-dependent hydrolases superfamily. NagA family.</text>
</comment>
<keyword evidence="6" id="KW-1185">Reference proteome</keyword>
<dbReference type="Proteomes" id="UP001259572">
    <property type="component" value="Unassembled WGS sequence"/>
</dbReference>
<gene>
    <name evidence="5" type="ORF">RQX22_06980</name>
</gene>
<evidence type="ECO:0000313" key="5">
    <source>
        <dbReference type="EMBL" id="MDT9598686.1"/>
    </source>
</evidence>
<evidence type="ECO:0000256" key="1">
    <source>
        <dbReference type="ARBA" id="ARBA00010716"/>
    </source>
</evidence>
<dbReference type="PANTHER" id="PTHR11113:SF14">
    <property type="entry name" value="N-ACETYLGLUCOSAMINE-6-PHOSPHATE DEACETYLASE"/>
    <property type="match status" value="1"/>
</dbReference>
<dbReference type="SUPFAM" id="SSF51338">
    <property type="entry name" value="Composite domain of metallo-dependent hydrolases"/>
    <property type="match status" value="1"/>
</dbReference>
<protein>
    <submittedName>
        <fullName evidence="5">D-aminoacylase</fullName>
        <ecNumber evidence="5">3.5.1.-</ecNumber>
    </submittedName>
</protein>
<dbReference type="Gene3D" id="2.30.40.10">
    <property type="entry name" value="Urease, subunit C, domain 1"/>
    <property type="match status" value="1"/>
</dbReference>
<evidence type="ECO:0000256" key="2">
    <source>
        <dbReference type="ARBA" id="ARBA00022801"/>
    </source>
</evidence>
<evidence type="ECO:0000256" key="3">
    <source>
        <dbReference type="SAM" id="MobiDB-lite"/>
    </source>
</evidence>
<comment type="caution">
    <text evidence="5">The sequence shown here is derived from an EMBL/GenBank/DDBJ whole genome shotgun (WGS) entry which is preliminary data.</text>
</comment>
<reference evidence="5 6" key="1">
    <citation type="submission" date="2023-05" db="EMBL/GenBank/DDBJ databases">
        <authorList>
            <person name="Guo Y."/>
        </authorList>
    </citation>
    <scope>NUCLEOTIDE SEQUENCE [LARGE SCALE GENOMIC DNA]</scope>
    <source>
        <strain evidence="5 6">GR2756</strain>
    </source>
</reference>
<feature type="domain" description="Amidohydrolase 3" evidence="4">
    <location>
        <begin position="79"/>
        <end position="540"/>
    </location>
</feature>
<feature type="region of interest" description="Disordered" evidence="3">
    <location>
        <begin position="546"/>
        <end position="579"/>
    </location>
</feature>
<dbReference type="PROSITE" id="PS51257">
    <property type="entry name" value="PROKAR_LIPOPROTEIN"/>
    <property type="match status" value="1"/>
</dbReference>
<dbReference type="Gene3D" id="3.20.20.140">
    <property type="entry name" value="Metal-dependent hydrolases"/>
    <property type="match status" value="1"/>
</dbReference>
<dbReference type="Pfam" id="PF07969">
    <property type="entry name" value="Amidohydro_3"/>
    <property type="match status" value="1"/>
</dbReference>